<evidence type="ECO:0000259" key="2">
    <source>
        <dbReference type="Pfam" id="PF03703"/>
    </source>
</evidence>
<proteinExistence type="predicted"/>
<feature type="transmembrane region" description="Helical" evidence="1">
    <location>
        <begin position="20"/>
        <end position="42"/>
    </location>
</feature>
<keyword evidence="1" id="KW-0812">Transmembrane</keyword>
<evidence type="ECO:0000313" key="4">
    <source>
        <dbReference type="Proteomes" id="UP000011682"/>
    </source>
</evidence>
<reference evidence="3" key="1">
    <citation type="submission" date="2013-05" db="EMBL/GenBank/DDBJ databases">
        <title>Genome assembly of Cystobacter fuscus DSM 2262.</title>
        <authorList>
            <person name="Sharma G."/>
            <person name="Khatri I."/>
            <person name="Kaur C."/>
            <person name="Mayilraj S."/>
            <person name="Subramanian S."/>
        </authorList>
    </citation>
    <scope>NUCLEOTIDE SEQUENCE [LARGE SCALE GENOMIC DNA]</scope>
    <source>
        <strain evidence="3">DSM 2262</strain>
    </source>
</reference>
<gene>
    <name evidence="3" type="ORF">D187_001731</name>
</gene>
<dbReference type="InterPro" id="IPR005182">
    <property type="entry name" value="YdbS-like_PH"/>
</dbReference>
<protein>
    <recommendedName>
        <fullName evidence="2">YdbS-like PH domain-containing protein</fullName>
    </recommendedName>
</protein>
<keyword evidence="1" id="KW-1133">Transmembrane helix</keyword>
<dbReference type="Proteomes" id="UP000011682">
    <property type="component" value="Unassembled WGS sequence"/>
</dbReference>
<organism evidence="3 4">
    <name type="scientific">Cystobacter fuscus (strain ATCC 25194 / DSM 2262 / NBRC 100088 / M29)</name>
    <dbReference type="NCBI Taxonomy" id="1242864"/>
    <lineage>
        <taxon>Bacteria</taxon>
        <taxon>Pseudomonadati</taxon>
        <taxon>Myxococcota</taxon>
        <taxon>Myxococcia</taxon>
        <taxon>Myxococcales</taxon>
        <taxon>Cystobacterineae</taxon>
        <taxon>Archangiaceae</taxon>
        <taxon>Cystobacter</taxon>
    </lineage>
</organism>
<dbReference type="Pfam" id="PF03703">
    <property type="entry name" value="bPH_2"/>
    <property type="match status" value="1"/>
</dbReference>
<dbReference type="EMBL" id="ANAH02000012">
    <property type="protein sequence ID" value="EPX60577.1"/>
    <property type="molecule type" value="Genomic_DNA"/>
</dbReference>
<feature type="domain" description="YdbS-like PH" evidence="2">
    <location>
        <begin position="47"/>
        <end position="124"/>
    </location>
</feature>
<dbReference type="PANTHER" id="PTHR34473">
    <property type="entry name" value="UPF0699 TRANSMEMBRANE PROTEIN YDBS"/>
    <property type="match status" value="1"/>
</dbReference>
<dbReference type="OrthoDB" id="5382945at2"/>
<evidence type="ECO:0000256" key="1">
    <source>
        <dbReference type="SAM" id="Phobius"/>
    </source>
</evidence>
<accession>S9PE21</accession>
<dbReference type="RefSeq" id="WP_020918203.1">
    <property type="nucleotide sequence ID" value="NZ_ANAH02000012.1"/>
</dbReference>
<dbReference type="PANTHER" id="PTHR34473:SF2">
    <property type="entry name" value="UPF0699 TRANSMEMBRANE PROTEIN YDBT"/>
    <property type="match status" value="1"/>
</dbReference>
<dbReference type="eggNOG" id="COG3428">
    <property type="taxonomic scope" value="Bacteria"/>
</dbReference>
<name>S9PE21_CYSF2</name>
<keyword evidence="1" id="KW-0472">Membrane</keyword>
<evidence type="ECO:0000313" key="3">
    <source>
        <dbReference type="EMBL" id="EPX60577.1"/>
    </source>
</evidence>
<comment type="caution">
    <text evidence="3">The sequence shown here is derived from an EMBL/GenBank/DDBJ whole genome shotgun (WGS) entry which is preliminary data.</text>
</comment>
<sequence>MAPTSPPPFDPRGITRPAPVLLRYYTLVSLAALAAFPVVWLVNFFRYETLKYSFGEDGVSMSWGILFRREIHLTYRRIQDIHVTRNILQRWMGLATVSIQTASGSATPEMQIDGLLEFEQLRDFLYTKMRGARGLAEPGAPPALAGAPAAPSDEALVLLRRIAADLAVIAGAPSSRGDSSS</sequence>
<keyword evidence="4" id="KW-1185">Reference proteome</keyword>
<dbReference type="AlphaFoldDB" id="S9PE21"/>